<feature type="compositionally biased region" description="Acidic residues" evidence="1">
    <location>
        <begin position="270"/>
        <end position="280"/>
    </location>
</feature>
<reference evidence="2" key="1">
    <citation type="submission" date="2023-07" db="EMBL/GenBank/DDBJ databases">
        <authorList>
            <consortium name="AG Swart"/>
            <person name="Singh M."/>
            <person name="Singh A."/>
            <person name="Seah K."/>
            <person name="Emmerich C."/>
        </authorList>
    </citation>
    <scope>NUCLEOTIDE SEQUENCE</scope>
    <source>
        <strain evidence="2">DP1</strain>
    </source>
</reference>
<comment type="caution">
    <text evidence="2">The sequence shown here is derived from an EMBL/GenBank/DDBJ whole genome shotgun (WGS) entry which is preliminary data.</text>
</comment>
<dbReference type="Proteomes" id="UP001295684">
    <property type="component" value="Unassembled WGS sequence"/>
</dbReference>
<accession>A0AAD1UHX4</accession>
<keyword evidence="3" id="KW-1185">Reference proteome</keyword>
<organism evidence="2 3">
    <name type="scientific">Euplotes crassus</name>
    <dbReference type="NCBI Taxonomy" id="5936"/>
    <lineage>
        <taxon>Eukaryota</taxon>
        <taxon>Sar</taxon>
        <taxon>Alveolata</taxon>
        <taxon>Ciliophora</taxon>
        <taxon>Intramacronucleata</taxon>
        <taxon>Spirotrichea</taxon>
        <taxon>Hypotrichia</taxon>
        <taxon>Euplotida</taxon>
        <taxon>Euplotidae</taxon>
        <taxon>Moneuplotes</taxon>
    </lineage>
</organism>
<protein>
    <submittedName>
        <fullName evidence="2">Uncharacterized protein</fullName>
    </submittedName>
</protein>
<proteinExistence type="predicted"/>
<feature type="compositionally biased region" description="Polar residues" evidence="1">
    <location>
        <begin position="222"/>
        <end position="236"/>
    </location>
</feature>
<feature type="region of interest" description="Disordered" evidence="1">
    <location>
        <begin position="316"/>
        <end position="348"/>
    </location>
</feature>
<evidence type="ECO:0000313" key="2">
    <source>
        <dbReference type="EMBL" id="CAI2367190.1"/>
    </source>
</evidence>
<feature type="compositionally biased region" description="Basic and acidic residues" evidence="1">
    <location>
        <begin position="281"/>
        <end position="296"/>
    </location>
</feature>
<gene>
    <name evidence="2" type="ORF">ECRASSUSDP1_LOCUS8468</name>
</gene>
<evidence type="ECO:0000313" key="3">
    <source>
        <dbReference type="Proteomes" id="UP001295684"/>
    </source>
</evidence>
<name>A0AAD1UHX4_EUPCR</name>
<evidence type="ECO:0000256" key="1">
    <source>
        <dbReference type="SAM" id="MobiDB-lite"/>
    </source>
</evidence>
<feature type="compositionally biased region" description="Low complexity" evidence="1">
    <location>
        <begin position="202"/>
        <end position="213"/>
    </location>
</feature>
<feature type="region of interest" description="Disordered" evidence="1">
    <location>
        <begin position="191"/>
        <end position="243"/>
    </location>
</feature>
<dbReference type="EMBL" id="CAMPGE010008285">
    <property type="protein sequence ID" value="CAI2367190.1"/>
    <property type="molecule type" value="Genomic_DNA"/>
</dbReference>
<dbReference type="AlphaFoldDB" id="A0AAD1UHX4"/>
<feature type="region of interest" description="Disordered" evidence="1">
    <location>
        <begin position="269"/>
        <end position="302"/>
    </location>
</feature>
<sequence length="397" mass="45351">MEDNSKKIIVIGEMTYEHLNFEKEALCHESVKSITLKSSVANKMKVPKGQKGRKFSSYLGMDDPTFKVELKLNGKIDCENELDCKERVNYIEGRHKKGVITYLMLATNHGKYIECGVAKKKDKYFFWSIPIIFQTGNQVMNLSQKLQESSSDMEEIKFDSILQPKGRSSSLMGSELLDKVDDMIAVSNDNKYGSITPHRLRSNNPSSNPLSDTNNDEFHSLPGQSDQFNYNPSNDEPSLDQKNPKATFIEDRGTLIEGSAIFYDAKCEVGSEDQSSEEELIEKSKEESKEESKEKGGMQYLGVGKDYSKKEINKKSNTSINYPAETEESEDSKFENFRPSSVVSPKHEGNEFRKLTSLEMDAQSEKIKEELVFVNPEKKRKHINYKQLDRLRQKTYL</sequence>